<dbReference type="AlphaFoldDB" id="A0A4Q9KRE1"/>
<evidence type="ECO:0000313" key="2">
    <source>
        <dbReference type="Proteomes" id="UP000293045"/>
    </source>
</evidence>
<dbReference type="Gene3D" id="1.10.490.10">
    <property type="entry name" value="Globins"/>
    <property type="match status" value="1"/>
</dbReference>
<dbReference type="GO" id="GO:0020037">
    <property type="term" value="F:heme binding"/>
    <property type="evidence" value="ECO:0007669"/>
    <property type="project" value="InterPro"/>
</dbReference>
<dbReference type="GO" id="GO:0019825">
    <property type="term" value="F:oxygen binding"/>
    <property type="evidence" value="ECO:0007669"/>
    <property type="project" value="InterPro"/>
</dbReference>
<evidence type="ECO:0000313" key="1">
    <source>
        <dbReference type="EMBL" id="TBT96680.1"/>
    </source>
</evidence>
<dbReference type="InterPro" id="IPR009050">
    <property type="entry name" value="Globin-like_sf"/>
</dbReference>
<gene>
    <name evidence="1" type="ORF">CWI39_3490p0020</name>
</gene>
<accession>A0A4Q9KRE1</accession>
<dbReference type="Proteomes" id="UP000293045">
    <property type="component" value="Unassembled WGS sequence"/>
</dbReference>
<dbReference type="InterPro" id="IPR012292">
    <property type="entry name" value="Globin/Proto"/>
</dbReference>
<sequence length="49" mass="5803">MKDIETIEDVALFVEKFYDKLLADHTINHHFEGLDIKSHLQVIVDFWST</sequence>
<dbReference type="EMBL" id="PIXR01003490">
    <property type="protein sequence ID" value="TBT96680.1"/>
    <property type="molecule type" value="Genomic_DNA"/>
</dbReference>
<reference evidence="1 2" key="1">
    <citation type="submission" date="2017-12" db="EMBL/GenBank/DDBJ databases">
        <authorList>
            <person name="Pombert J.-F."/>
            <person name="Haag K.L."/>
            <person name="Ebert D."/>
        </authorList>
    </citation>
    <scope>NUCLEOTIDE SEQUENCE [LARGE SCALE GENOMIC DNA]</scope>
    <source>
        <strain evidence="1">IL-BN-2</strain>
    </source>
</reference>
<proteinExistence type="predicted"/>
<dbReference type="SUPFAM" id="SSF46458">
    <property type="entry name" value="Globin-like"/>
    <property type="match status" value="1"/>
</dbReference>
<name>A0A4Q9KRE1_9MICR</name>
<dbReference type="VEuPathDB" id="MicrosporidiaDB:CWI39_3490p0020"/>
<comment type="caution">
    <text evidence="1">The sequence shown here is derived from an EMBL/GenBank/DDBJ whole genome shotgun (WGS) entry which is preliminary data.</text>
</comment>
<feature type="non-terminal residue" evidence="1">
    <location>
        <position position="49"/>
    </location>
</feature>
<protein>
    <submittedName>
        <fullName evidence="1">Uncharacterized protein</fullName>
    </submittedName>
</protein>
<organism evidence="1 2">
    <name type="scientific">Hamiltosporidium magnivora</name>
    <dbReference type="NCBI Taxonomy" id="148818"/>
    <lineage>
        <taxon>Eukaryota</taxon>
        <taxon>Fungi</taxon>
        <taxon>Fungi incertae sedis</taxon>
        <taxon>Microsporidia</taxon>
        <taxon>Dubosqiidae</taxon>
        <taxon>Hamiltosporidium</taxon>
    </lineage>
</organism>